<keyword evidence="2" id="KW-1185">Reference proteome</keyword>
<reference evidence="1" key="1">
    <citation type="submission" date="2022-03" db="EMBL/GenBank/DDBJ databases">
        <authorList>
            <person name="Tunstrom K."/>
        </authorList>
    </citation>
    <scope>NUCLEOTIDE SEQUENCE</scope>
</reference>
<protein>
    <submittedName>
        <fullName evidence="1">Uncharacterized protein</fullName>
    </submittedName>
</protein>
<name>A0AAU9U836_EUPED</name>
<sequence length="129" mass="15036">MLLYKFLNRETIPFVILISLILFYKRDPYVPVLLLHHMKSSALSNHGAVDDNPETREKFALFYCYKLRTCTPGGDKVCGYDDSQTSLAEFEDLCTLYTVNCEKRGRCKLESCMRRAHVAMDMKIVYFMK</sequence>
<dbReference type="AlphaFoldDB" id="A0AAU9U836"/>
<proteinExistence type="predicted"/>
<organism evidence="1 2">
    <name type="scientific">Euphydryas editha</name>
    <name type="common">Edith's checkerspot</name>
    <dbReference type="NCBI Taxonomy" id="104508"/>
    <lineage>
        <taxon>Eukaryota</taxon>
        <taxon>Metazoa</taxon>
        <taxon>Ecdysozoa</taxon>
        <taxon>Arthropoda</taxon>
        <taxon>Hexapoda</taxon>
        <taxon>Insecta</taxon>
        <taxon>Pterygota</taxon>
        <taxon>Neoptera</taxon>
        <taxon>Endopterygota</taxon>
        <taxon>Lepidoptera</taxon>
        <taxon>Glossata</taxon>
        <taxon>Ditrysia</taxon>
        <taxon>Papilionoidea</taxon>
        <taxon>Nymphalidae</taxon>
        <taxon>Nymphalinae</taxon>
        <taxon>Euphydryas</taxon>
    </lineage>
</organism>
<dbReference type="Proteomes" id="UP001153954">
    <property type="component" value="Unassembled WGS sequence"/>
</dbReference>
<gene>
    <name evidence="1" type="ORF">EEDITHA_LOCUS10708</name>
</gene>
<accession>A0AAU9U836</accession>
<evidence type="ECO:0000313" key="1">
    <source>
        <dbReference type="EMBL" id="CAH2095231.1"/>
    </source>
</evidence>
<comment type="caution">
    <text evidence="1">The sequence shown here is derived from an EMBL/GenBank/DDBJ whole genome shotgun (WGS) entry which is preliminary data.</text>
</comment>
<evidence type="ECO:0000313" key="2">
    <source>
        <dbReference type="Proteomes" id="UP001153954"/>
    </source>
</evidence>
<dbReference type="EMBL" id="CAKOGL010000015">
    <property type="protein sequence ID" value="CAH2095231.1"/>
    <property type="molecule type" value="Genomic_DNA"/>
</dbReference>